<reference evidence="1 2" key="2">
    <citation type="journal article" date="2022" name="Mol. Ecol. Resour.">
        <title>The genomes of chicory, endive, great burdock and yacon provide insights into Asteraceae paleo-polyploidization history and plant inulin production.</title>
        <authorList>
            <person name="Fan W."/>
            <person name="Wang S."/>
            <person name="Wang H."/>
            <person name="Wang A."/>
            <person name="Jiang F."/>
            <person name="Liu H."/>
            <person name="Zhao H."/>
            <person name="Xu D."/>
            <person name="Zhang Y."/>
        </authorList>
    </citation>
    <scope>NUCLEOTIDE SEQUENCE [LARGE SCALE GENOMIC DNA]</scope>
    <source>
        <strain evidence="2">cv. Niubang</strain>
    </source>
</reference>
<accession>A0ACB9DJW2</accession>
<keyword evidence="2" id="KW-1185">Reference proteome</keyword>
<dbReference type="EMBL" id="CM042049">
    <property type="protein sequence ID" value="KAI3746820.1"/>
    <property type="molecule type" value="Genomic_DNA"/>
</dbReference>
<organism evidence="1 2">
    <name type="scientific">Arctium lappa</name>
    <name type="common">Greater burdock</name>
    <name type="synonym">Lappa major</name>
    <dbReference type="NCBI Taxonomy" id="4217"/>
    <lineage>
        <taxon>Eukaryota</taxon>
        <taxon>Viridiplantae</taxon>
        <taxon>Streptophyta</taxon>
        <taxon>Embryophyta</taxon>
        <taxon>Tracheophyta</taxon>
        <taxon>Spermatophyta</taxon>
        <taxon>Magnoliopsida</taxon>
        <taxon>eudicotyledons</taxon>
        <taxon>Gunneridae</taxon>
        <taxon>Pentapetalae</taxon>
        <taxon>asterids</taxon>
        <taxon>campanulids</taxon>
        <taxon>Asterales</taxon>
        <taxon>Asteraceae</taxon>
        <taxon>Carduoideae</taxon>
        <taxon>Cardueae</taxon>
        <taxon>Arctiinae</taxon>
        <taxon>Arctium</taxon>
    </lineage>
</organism>
<reference evidence="2" key="1">
    <citation type="journal article" date="2022" name="Mol. Ecol. Resour.">
        <title>The genomes of chicory, endive, great burdock and yacon provide insights into Asteraceae palaeo-polyploidization history and plant inulin production.</title>
        <authorList>
            <person name="Fan W."/>
            <person name="Wang S."/>
            <person name="Wang H."/>
            <person name="Wang A."/>
            <person name="Jiang F."/>
            <person name="Liu H."/>
            <person name="Zhao H."/>
            <person name="Xu D."/>
            <person name="Zhang Y."/>
        </authorList>
    </citation>
    <scope>NUCLEOTIDE SEQUENCE [LARGE SCALE GENOMIC DNA]</scope>
    <source>
        <strain evidence="2">cv. Niubang</strain>
    </source>
</reference>
<protein>
    <submittedName>
        <fullName evidence="1">Uncharacterized protein</fullName>
    </submittedName>
</protein>
<evidence type="ECO:0000313" key="1">
    <source>
        <dbReference type="EMBL" id="KAI3746820.1"/>
    </source>
</evidence>
<sequence length="252" mass="26726">MVVDVVIIEDVREEDVEGGSGSSPIPNPNSDAVHVHGTAATDTSSYDVIPGKVIGSYQVPEIATSKPSVFDRLSLPKEKVPTYGEVSILKQQHDPSGAPSYASKHQLATQPSSNFLPFFPLPEKEDIHATVAARKDKGKAQSCAETDADGFTLVMNRKKTGVSHDPLAAPTVVTKPLEPSIASVKGVAKTPPKPDVIPSVLKAFTKAKRSRPLETSNPFSVLTRVGEEGPNMHGVNGDEVVGDKPTTEIESS</sequence>
<dbReference type="Proteomes" id="UP001055879">
    <property type="component" value="Linkage Group LG03"/>
</dbReference>
<proteinExistence type="predicted"/>
<gene>
    <name evidence="1" type="ORF">L6452_09261</name>
</gene>
<name>A0ACB9DJW2_ARCLA</name>
<comment type="caution">
    <text evidence="1">The sequence shown here is derived from an EMBL/GenBank/DDBJ whole genome shotgun (WGS) entry which is preliminary data.</text>
</comment>
<evidence type="ECO:0000313" key="2">
    <source>
        <dbReference type="Proteomes" id="UP001055879"/>
    </source>
</evidence>